<keyword evidence="2" id="KW-1185">Reference proteome</keyword>
<evidence type="ECO:0000313" key="1">
    <source>
        <dbReference type="EMBL" id="RIA85238.1"/>
    </source>
</evidence>
<accession>A0A397SGT9</accession>
<protein>
    <recommendedName>
        <fullName evidence="3">HMG box domain-containing protein</fullName>
    </recommendedName>
</protein>
<dbReference type="Gene3D" id="1.10.30.10">
    <property type="entry name" value="High mobility group box domain"/>
    <property type="match status" value="1"/>
</dbReference>
<dbReference type="InterPro" id="IPR036910">
    <property type="entry name" value="HMG_box_dom_sf"/>
</dbReference>
<dbReference type="SUPFAM" id="SSF47095">
    <property type="entry name" value="HMG-box"/>
    <property type="match status" value="1"/>
</dbReference>
<evidence type="ECO:0008006" key="3">
    <source>
        <dbReference type="Google" id="ProtNLM"/>
    </source>
</evidence>
<dbReference type="OrthoDB" id="2357619at2759"/>
<evidence type="ECO:0000313" key="2">
    <source>
        <dbReference type="Proteomes" id="UP000265703"/>
    </source>
</evidence>
<dbReference type="AlphaFoldDB" id="A0A397SGT9"/>
<dbReference type="Proteomes" id="UP000265703">
    <property type="component" value="Unassembled WGS sequence"/>
</dbReference>
<organism evidence="1 2">
    <name type="scientific">Glomus cerebriforme</name>
    <dbReference type="NCBI Taxonomy" id="658196"/>
    <lineage>
        <taxon>Eukaryota</taxon>
        <taxon>Fungi</taxon>
        <taxon>Fungi incertae sedis</taxon>
        <taxon>Mucoromycota</taxon>
        <taxon>Glomeromycotina</taxon>
        <taxon>Glomeromycetes</taxon>
        <taxon>Glomerales</taxon>
        <taxon>Glomeraceae</taxon>
        <taxon>Glomus</taxon>
    </lineage>
</organism>
<dbReference type="EMBL" id="QKYT01000437">
    <property type="protein sequence ID" value="RIA85238.1"/>
    <property type="molecule type" value="Genomic_DNA"/>
</dbReference>
<gene>
    <name evidence="1" type="ORF">C1645_879423</name>
</gene>
<reference evidence="1 2" key="1">
    <citation type="submission" date="2018-06" db="EMBL/GenBank/DDBJ databases">
        <title>Comparative genomics reveals the genomic features of Rhizophagus irregularis, R. cerebriforme, R. diaphanum and Gigaspora rosea, and their symbiotic lifestyle signature.</title>
        <authorList>
            <person name="Morin E."/>
            <person name="San Clemente H."/>
            <person name="Chen E.C.H."/>
            <person name="De La Providencia I."/>
            <person name="Hainaut M."/>
            <person name="Kuo A."/>
            <person name="Kohler A."/>
            <person name="Murat C."/>
            <person name="Tang N."/>
            <person name="Roy S."/>
            <person name="Loubradou J."/>
            <person name="Henrissat B."/>
            <person name="Grigoriev I.V."/>
            <person name="Corradi N."/>
            <person name="Roux C."/>
            <person name="Martin F.M."/>
        </authorList>
    </citation>
    <scope>NUCLEOTIDE SEQUENCE [LARGE SCALE GENOMIC DNA]</scope>
    <source>
        <strain evidence="1 2">DAOM 227022</strain>
    </source>
</reference>
<name>A0A397SGT9_9GLOM</name>
<sequence>MSQYKSKVNGKVVQAFLDLRGKYSFVVVKLDDGVQFDFPVPTIQEIRDRFFFKRAKTQPDKPARPPNKFFIFRTIFQAAIYNLKLQVPVVSGLASEVWRKCTPEVIELFTKLSNTAKIEHGQINPGYVYKPNRKPRATRNQTNPGILMSPSISLSCSPTAPIWTSPSRTNSFLRQESRPPISFALQTNSFTTIENYQAIYPSQYAYATIDPSIHYMPPNDQYQHSQHPTMYIPHNEISIDQLNTFRNPNNSYTHDISHSIPAPIVDYSTLCRSKGNDLLSMRKSDNVTSKEPSLTDLSSGQHKILRGLYPEHEDKTSIVVQKMENNH</sequence>
<proteinExistence type="predicted"/>
<comment type="caution">
    <text evidence="1">The sequence shown here is derived from an EMBL/GenBank/DDBJ whole genome shotgun (WGS) entry which is preliminary data.</text>
</comment>